<dbReference type="AlphaFoldDB" id="A0A3P5XG15"/>
<dbReference type="Pfam" id="PF05833">
    <property type="entry name" value="NFACT_N"/>
    <property type="match status" value="1"/>
</dbReference>
<dbReference type="GO" id="GO:1990112">
    <property type="term" value="C:RQC complex"/>
    <property type="evidence" value="ECO:0007669"/>
    <property type="project" value="TreeGrafter"/>
</dbReference>
<dbReference type="GO" id="GO:0072344">
    <property type="term" value="P:rescue of stalled ribosome"/>
    <property type="evidence" value="ECO:0007669"/>
    <property type="project" value="UniProtKB-UniRule"/>
</dbReference>
<organism evidence="7 8">
    <name type="scientific">Filibacter tadaridae</name>
    <dbReference type="NCBI Taxonomy" id="2483811"/>
    <lineage>
        <taxon>Bacteria</taxon>
        <taxon>Bacillati</taxon>
        <taxon>Bacillota</taxon>
        <taxon>Bacilli</taxon>
        <taxon>Bacillales</taxon>
        <taxon>Caryophanaceae</taxon>
        <taxon>Filibacter</taxon>
    </lineage>
</organism>
<dbReference type="Gene3D" id="1.10.8.50">
    <property type="match status" value="1"/>
</dbReference>
<dbReference type="EMBL" id="UXAV01000042">
    <property type="protein sequence ID" value="VDC29812.1"/>
    <property type="molecule type" value="Genomic_DNA"/>
</dbReference>
<evidence type="ECO:0000256" key="4">
    <source>
        <dbReference type="ARBA" id="ARBA00022917"/>
    </source>
</evidence>
<dbReference type="Gene3D" id="3.40.970.40">
    <property type="entry name" value="fibrinogen binding protein from staphylococcus aureus domain like"/>
    <property type="match status" value="1"/>
</dbReference>
<dbReference type="PANTHER" id="PTHR15239:SF6">
    <property type="entry name" value="RIBOSOME QUALITY CONTROL COMPLEX SUBUNIT NEMF"/>
    <property type="match status" value="1"/>
</dbReference>
<keyword evidence="8" id="KW-1185">Reference proteome</keyword>
<protein>
    <recommendedName>
        <fullName evidence="5">Rqc2 homolog RqcH</fullName>
        <shortName evidence="5">RqcH</shortName>
    </recommendedName>
</protein>
<evidence type="ECO:0000313" key="8">
    <source>
        <dbReference type="Proteomes" id="UP000270468"/>
    </source>
</evidence>
<evidence type="ECO:0000256" key="3">
    <source>
        <dbReference type="ARBA" id="ARBA00022884"/>
    </source>
</evidence>
<dbReference type="GO" id="GO:0019843">
    <property type="term" value="F:rRNA binding"/>
    <property type="evidence" value="ECO:0007669"/>
    <property type="project" value="UniProtKB-UniRule"/>
</dbReference>
<keyword evidence="3 5" id="KW-0694">RNA-binding</keyword>
<keyword evidence="4 5" id="KW-0648">Protein biosynthesis</keyword>
<comment type="subunit">
    <text evidence="5">Associates with stalled 50S ribosomal subunits. Binds to RqcP.</text>
</comment>
<evidence type="ECO:0000256" key="2">
    <source>
        <dbReference type="ARBA" id="ARBA00022730"/>
    </source>
</evidence>
<proteinExistence type="inferred from homology"/>
<feature type="domain" description="NFACT RNA-binding" evidence="6">
    <location>
        <begin position="485"/>
        <end position="573"/>
    </location>
</feature>
<dbReference type="GO" id="GO:0000049">
    <property type="term" value="F:tRNA binding"/>
    <property type="evidence" value="ECO:0007669"/>
    <property type="project" value="UniProtKB-UniRule"/>
</dbReference>
<name>A0A3P5XG15_9BACL</name>
<comment type="similarity">
    <text evidence="5">Belongs to the NEMF family.</text>
</comment>
<dbReference type="Pfam" id="PF05670">
    <property type="entry name" value="NFACT-R_1"/>
    <property type="match status" value="1"/>
</dbReference>
<accession>A0A3P5XG15</accession>
<dbReference type="InterPro" id="IPR051608">
    <property type="entry name" value="RQC_Subunit_NEMF"/>
</dbReference>
<comment type="function">
    <text evidence="5">Key component of the ribosome quality control system (RQC), a ribosome-associated complex that mediates the extraction of incompletely synthesized nascent chains from stalled ribosomes and their subsequent degradation. RqcH recruits Ala-charged tRNA, and with RqcP directs the elongation of stalled nascent chains on 50S ribosomal subunits, leading to non-templated C-terminal alanine extensions (Ala tail). The Ala tail promotes nascent chain degradation. May add between 1 and at least 8 Ala residues. Binds to stalled 50S ribosomal subunits.</text>
</comment>
<keyword evidence="2 5" id="KW-0699">rRNA-binding</keyword>
<dbReference type="Proteomes" id="UP000270468">
    <property type="component" value="Unassembled WGS sequence"/>
</dbReference>
<dbReference type="PANTHER" id="PTHR15239">
    <property type="entry name" value="NUCLEAR EXPORT MEDIATOR FACTOR NEMF"/>
    <property type="match status" value="1"/>
</dbReference>
<evidence type="ECO:0000256" key="1">
    <source>
        <dbReference type="ARBA" id="ARBA00022555"/>
    </source>
</evidence>
<dbReference type="Gene3D" id="2.30.310.10">
    <property type="entry name" value="ibrinogen binding protein from staphylococcus aureus domain"/>
    <property type="match status" value="1"/>
</dbReference>
<evidence type="ECO:0000256" key="5">
    <source>
        <dbReference type="HAMAP-Rule" id="MF_00844"/>
    </source>
</evidence>
<reference evidence="7 8" key="1">
    <citation type="submission" date="2018-11" db="EMBL/GenBank/DDBJ databases">
        <authorList>
            <person name="Criscuolo A."/>
        </authorList>
    </citation>
    <scope>NUCLEOTIDE SEQUENCE [LARGE SCALE GENOMIC DNA]</scope>
    <source>
        <strain evidence="7">ATB-66</strain>
    </source>
</reference>
<dbReference type="FunFam" id="2.30.310.10:FF:000004">
    <property type="entry name" value="Fibronectin-binding protein A"/>
    <property type="match status" value="1"/>
</dbReference>
<gene>
    <name evidence="5" type="primary">rqcH</name>
    <name evidence="7" type="ORF">FILTAD_02364</name>
</gene>
<dbReference type="GO" id="GO:0043023">
    <property type="term" value="F:ribosomal large subunit binding"/>
    <property type="evidence" value="ECO:0007669"/>
    <property type="project" value="UniProtKB-UniRule"/>
</dbReference>
<keyword evidence="1 5" id="KW-0820">tRNA-binding</keyword>
<dbReference type="HAMAP" id="MF_00844_B">
    <property type="entry name" value="RqcH_B"/>
    <property type="match status" value="1"/>
</dbReference>
<evidence type="ECO:0000259" key="6">
    <source>
        <dbReference type="Pfam" id="PF05670"/>
    </source>
</evidence>
<dbReference type="InterPro" id="IPR043682">
    <property type="entry name" value="RqcH_bacterial"/>
</dbReference>
<sequence length="601" mass="67855">MSIGRLQTVYKKTTCSYYTIFHSESAKMGQNDLKEELLMAFDGLFTTAMVEELQVLKNGRISKIHQPNAQEVVFLIRADGKNQKLLLSIHPSYSRIQLTEEAITNPSEPPMFCMVLRKHLEGGTITAIEQYGMDRIIMLDIQAKNEIGDDISRRLYVEIMGRHSNLLLVDPDRNLIIDSMKHLPPSVNSYRTVMPGQPFIPAPPQDKTNPFSMTEEAFLGLYPQLESVHDVVGTLTGFSPITARELLYRLQDVSADESFAVFTTFLSAFKRVGSVPNISEINSKTVFSATALHHADKTIVEYDLLGKLLDKVYFARAERERVKSQAADLERWLDNEIAKLNLKMKKLIKEREAAGKLDTFRLYGELLTANSYAIQKGAKEAVVDNYYEEGTTVTIPLDARKSPNDNAQRYYSRYAKAKTALIMIAEQLEKAVEDIAYFEMVKQQVLQASPEDITEIREELAELGFLKARKSKKKIKPKKPKPESYLSSTGVKISVGKNNKQNDYLTFKLAARDETWLHTKDIPGSHVVIHDAKPDEATIQEAAVLSAYFSKARGSSSVPVDYTQVRHVKKPNGSKPGFVIYFEQKTLLVTPDEDIVRSLKK</sequence>
<evidence type="ECO:0000313" key="7">
    <source>
        <dbReference type="EMBL" id="VDC29812.1"/>
    </source>
</evidence>
<dbReference type="InterPro" id="IPR008532">
    <property type="entry name" value="NFACT_RNA-bd"/>
</dbReference>